<organism evidence="3 4">
    <name type="scientific">Trifolium medium</name>
    <dbReference type="NCBI Taxonomy" id="97028"/>
    <lineage>
        <taxon>Eukaryota</taxon>
        <taxon>Viridiplantae</taxon>
        <taxon>Streptophyta</taxon>
        <taxon>Embryophyta</taxon>
        <taxon>Tracheophyta</taxon>
        <taxon>Spermatophyta</taxon>
        <taxon>Magnoliopsida</taxon>
        <taxon>eudicotyledons</taxon>
        <taxon>Gunneridae</taxon>
        <taxon>Pentapetalae</taxon>
        <taxon>rosids</taxon>
        <taxon>fabids</taxon>
        <taxon>Fabales</taxon>
        <taxon>Fabaceae</taxon>
        <taxon>Papilionoideae</taxon>
        <taxon>50 kb inversion clade</taxon>
        <taxon>NPAAA clade</taxon>
        <taxon>Hologalegina</taxon>
        <taxon>IRL clade</taxon>
        <taxon>Trifolieae</taxon>
        <taxon>Trifolium</taxon>
    </lineage>
</organism>
<feature type="domain" description="Retrotransposon gag" evidence="2">
    <location>
        <begin position="118"/>
        <end position="206"/>
    </location>
</feature>
<reference evidence="3 4" key="1">
    <citation type="journal article" date="2018" name="Front. Plant Sci.">
        <title>Red Clover (Trifolium pratense) and Zigzag Clover (T. medium) - A Picture of Genomic Similarities and Differences.</title>
        <authorList>
            <person name="Dluhosova J."/>
            <person name="Istvanek J."/>
            <person name="Nedelnik J."/>
            <person name="Repkova J."/>
        </authorList>
    </citation>
    <scope>NUCLEOTIDE SEQUENCE [LARGE SCALE GENOMIC DNA]</scope>
    <source>
        <strain evidence="4">cv. 10/8</strain>
        <tissue evidence="3">Leaf</tissue>
    </source>
</reference>
<gene>
    <name evidence="3" type="ORF">A2U01_0001088</name>
</gene>
<feature type="compositionally biased region" description="Pro residues" evidence="1">
    <location>
        <begin position="256"/>
        <end position="271"/>
    </location>
</feature>
<evidence type="ECO:0000313" key="3">
    <source>
        <dbReference type="EMBL" id="MCH80321.1"/>
    </source>
</evidence>
<evidence type="ECO:0000256" key="1">
    <source>
        <dbReference type="SAM" id="MobiDB-lite"/>
    </source>
</evidence>
<dbReference type="InterPro" id="IPR005162">
    <property type="entry name" value="Retrotrans_gag_dom"/>
</dbReference>
<feature type="region of interest" description="Disordered" evidence="1">
    <location>
        <begin position="238"/>
        <end position="299"/>
    </location>
</feature>
<accession>A0A392LZA3</accession>
<dbReference type="EMBL" id="LXQA010000923">
    <property type="protein sequence ID" value="MCH80321.1"/>
    <property type="molecule type" value="Genomic_DNA"/>
</dbReference>
<protein>
    <recommendedName>
        <fullName evidence="2">Retrotransposon gag domain-containing protein</fullName>
    </recommendedName>
</protein>
<evidence type="ECO:0000259" key="2">
    <source>
        <dbReference type="Pfam" id="PF03732"/>
    </source>
</evidence>
<sequence length="299" mass="33914">MADGTRLKSIETQLQQITTTINTQIQNQLNQLTETVANHSQSITDTSSVLQRMETVLQSIASNAVTHGQQPRPNPPMHTRNVKLEFPRFDGSHALEWLFRANQFFEYYATADPERITIASVHFDQTVIPWYQMLQRARPFLSWQELSRSIELEFGPSEFERPRASLFKLTQSGSLDDYYLEFTALANRSSGLTVEALLDCFISGLQTELKREVIAQNPGSLIQAVSVARLYEDKFTQSTPKPSQFIHPRTKYSTPNPSPAPTPPKKPPILPTPSTKPQIPPQRSIKHISSAEIQLRRDK</sequence>
<dbReference type="Pfam" id="PF03732">
    <property type="entry name" value="Retrotrans_gag"/>
    <property type="match status" value="1"/>
</dbReference>
<name>A0A392LZA3_9FABA</name>
<comment type="caution">
    <text evidence="3">The sequence shown here is derived from an EMBL/GenBank/DDBJ whole genome shotgun (WGS) entry which is preliminary data.</text>
</comment>
<dbReference type="Proteomes" id="UP000265520">
    <property type="component" value="Unassembled WGS sequence"/>
</dbReference>
<proteinExistence type="predicted"/>
<feature type="non-terminal residue" evidence="3">
    <location>
        <position position="299"/>
    </location>
</feature>
<evidence type="ECO:0000313" key="4">
    <source>
        <dbReference type="Proteomes" id="UP000265520"/>
    </source>
</evidence>
<dbReference type="AlphaFoldDB" id="A0A392LZA3"/>
<keyword evidence="4" id="KW-1185">Reference proteome</keyword>